<name>A0A1Y6EEU0_9HYPH</name>
<dbReference type="EMBL" id="FXWK01000001">
    <property type="protein sequence ID" value="SMQ59701.1"/>
    <property type="molecule type" value="Genomic_DNA"/>
</dbReference>
<keyword evidence="1" id="KW-0732">Signal</keyword>
<feature type="domain" description="Thiol:disulfide interchange protein DsbD N-terminal" evidence="2">
    <location>
        <begin position="49"/>
        <end position="148"/>
    </location>
</feature>
<sequence>MRVSSLVICCLFATVVPAHAGETAWQELAPGVQLRLISSGTVDAAGSALFALEIDMPDTTKTYWRVPGETGLPIDLDFGSSVGISGYEIHWPMPTREAGKGVLDYVYYGHTILPIELDVGDPHGIVDVTATLGICSEICIPAQARLTLPASDGDADGGNALRIRQAMAQVPIAWDQGAEPAGAVRIAEDGAAIVVEVDPSVVDPASLIVAGDLEAPLFGAPQKSPQDDLVVLPIVGKTIDSALEGMEVELSFMTPMGAYEVSRTIETGGDVAANDSGH</sequence>
<feature type="chain" id="PRO_5012644716" evidence="1">
    <location>
        <begin position="21"/>
        <end position="278"/>
    </location>
</feature>
<dbReference type="Proteomes" id="UP000194474">
    <property type="component" value="Unassembled WGS sequence"/>
</dbReference>
<accession>A0A1Y6EEU0</accession>
<keyword evidence="4" id="KW-1185">Reference proteome</keyword>
<evidence type="ECO:0000313" key="4">
    <source>
        <dbReference type="Proteomes" id="UP000194474"/>
    </source>
</evidence>
<dbReference type="RefSeq" id="WP_086468752.1">
    <property type="nucleotide sequence ID" value="NZ_FXWK01000001.1"/>
</dbReference>
<gene>
    <name evidence="3" type="ORF">SAMN06295905_0270</name>
</gene>
<protein>
    <submittedName>
        <fullName evidence="3">Thiol-disulfide interchange protein, contains DsbC and DsbD domains</fullName>
    </submittedName>
</protein>
<proteinExistence type="predicted"/>
<feature type="signal peptide" evidence="1">
    <location>
        <begin position="1"/>
        <end position="20"/>
    </location>
</feature>
<dbReference type="OrthoDB" id="9811036at2"/>
<evidence type="ECO:0000259" key="2">
    <source>
        <dbReference type="Pfam" id="PF11412"/>
    </source>
</evidence>
<dbReference type="InterPro" id="IPR028250">
    <property type="entry name" value="DsbDN"/>
</dbReference>
<organism evidence="3 4">
    <name type="scientific">Devosia lucknowensis</name>
    <dbReference type="NCBI Taxonomy" id="1096929"/>
    <lineage>
        <taxon>Bacteria</taxon>
        <taxon>Pseudomonadati</taxon>
        <taxon>Pseudomonadota</taxon>
        <taxon>Alphaproteobacteria</taxon>
        <taxon>Hyphomicrobiales</taxon>
        <taxon>Devosiaceae</taxon>
        <taxon>Devosia</taxon>
    </lineage>
</organism>
<reference evidence="4" key="1">
    <citation type="submission" date="2017-04" db="EMBL/GenBank/DDBJ databases">
        <authorList>
            <person name="Varghese N."/>
            <person name="Submissions S."/>
        </authorList>
    </citation>
    <scope>NUCLEOTIDE SEQUENCE [LARGE SCALE GENOMIC DNA]</scope>
</reference>
<evidence type="ECO:0000313" key="3">
    <source>
        <dbReference type="EMBL" id="SMQ59701.1"/>
    </source>
</evidence>
<evidence type="ECO:0000256" key="1">
    <source>
        <dbReference type="SAM" id="SignalP"/>
    </source>
</evidence>
<dbReference type="Pfam" id="PF11412">
    <property type="entry name" value="DsbD_N"/>
    <property type="match status" value="1"/>
</dbReference>
<dbReference type="AlphaFoldDB" id="A0A1Y6EEU0"/>